<dbReference type="InterPro" id="IPR000477">
    <property type="entry name" value="RT_dom"/>
</dbReference>
<dbReference type="PROSITE" id="PS50878">
    <property type="entry name" value="RT_POL"/>
    <property type="match status" value="1"/>
</dbReference>
<protein>
    <recommendedName>
        <fullName evidence="2">Reverse transcriptase domain-containing protein</fullName>
    </recommendedName>
</protein>
<dbReference type="EMBL" id="LGRX02033083">
    <property type="protein sequence ID" value="KAK3243136.1"/>
    <property type="molecule type" value="Genomic_DNA"/>
</dbReference>
<dbReference type="PANTHER" id="PTHR33050">
    <property type="entry name" value="REVERSE TRANSCRIPTASE DOMAIN-CONTAINING PROTEIN"/>
    <property type="match status" value="1"/>
</dbReference>
<feature type="region of interest" description="Disordered" evidence="1">
    <location>
        <begin position="261"/>
        <end position="285"/>
    </location>
</feature>
<sequence length="844" mass="95416">MAHSWREQRSNELYQLWGKIRWHEKAPQPFDHGVSLADATHQQLEWMRAETERCLRSGAWVLAKRRRHVSRIFLVLRPGTNKWRLVMDFRWLNAHCVKSQCKMETLKKLRRLAKPDDWCFSFDLQNGHHAVGIHPEYQEYMEFDVRGELFQCGALPFGWNDSLRIFVEVMKVLVECCVPQRIEGRLQEHQQRAHVLPYTDDFLVLASSDMEALRARELASRTLTQLGLGRNEKKGQWEPTQLVEHLGLEVDLKAGQFRVTPATGSEPEERAQDLAQPNPGEASHGLLPVRVGEGGESLLQQPGGGGNSYPLHLEEPEADVADEAPNLNDIELQARYIRSEANEWADRLSRDRDLDDWRLNRRWFRWAEAEWHRHVVDWFASELSAQLPRYYAQWCDPGCEEVDSLAYSWQGDVTWVNPSWHLLGEVAHKLQEEGVQVYWPIDNAWYSGTVGSTTDGHIRVAYDDVDGIVRAYGGTADGGTAWRQLAKLRRNTNYAYFNRQVKELLSFSAQSSSLTPPLLLFLKVKDTFTRVREYVCVAPPLDTGHKMCVDTLEAIVVSVILISLHSDYVYVKTKFQSDRLPRLHVLEDEVCAHYDNIIAPGVASGDVGAGIAEDRKRQNAAKKARLGRKVECSTCHRRGHEAKDCFITNAEARESFLERRPDAKESIMKKVQEYEKHGKLPDTDKAGAVADSELHPGLDGEDVLFAISEVASPWSFEPALSHFPAVTLSEFIEVRGGAPRTTAGCRQSILDVPTSNYYLVLETPEDTEDCELRPAYCRAQLEQAARAVLLAMDTLLSLAISPYQDSDSTFGSGPGCEADVHIPGSLPTGYSGPVDALASPVRLW</sequence>
<dbReference type="Gene3D" id="3.30.70.270">
    <property type="match status" value="1"/>
</dbReference>
<name>A0AAE0BUN3_9CHLO</name>
<organism evidence="3 4">
    <name type="scientific">Cymbomonas tetramitiformis</name>
    <dbReference type="NCBI Taxonomy" id="36881"/>
    <lineage>
        <taxon>Eukaryota</taxon>
        <taxon>Viridiplantae</taxon>
        <taxon>Chlorophyta</taxon>
        <taxon>Pyramimonadophyceae</taxon>
        <taxon>Pyramimonadales</taxon>
        <taxon>Pyramimonadaceae</taxon>
        <taxon>Cymbomonas</taxon>
    </lineage>
</organism>
<dbReference type="InterPro" id="IPR052055">
    <property type="entry name" value="Hepadnavirus_pol/RT"/>
</dbReference>
<dbReference type="Proteomes" id="UP001190700">
    <property type="component" value="Unassembled WGS sequence"/>
</dbReference>
<accession>A0AAE0BUN3</accession>
<dbReference type="InterPro" id="IPR043128">
    <property type="entry name" value="Rev_trsase/Diguanyl_cyclase"/>
</dbReference>
<dbReference type="AlphaFoldDB" id="A0AAE0BUN3"/>
<evidence type="ECO:0000259" key="2">
    <source>
        <dbReference type="PROSITE" id="PS50878"/>
    </source>
</evidence>
<dbReference type="Gene3D" id="3.10.10.10">
    <property type="entry name" value="HIV Type 1 Reverse Transcriptase, subunit A, domain 1"/>
    <property type="match status" value="1"/>
</dbReference>
<proteinExistence type="predicted"/>
<evidence type="ECO:0000313" key="3">
    <source>
        <dbReference type="EMBL" id="KAK3243136.1"/>
    </source>
</evidence>
<reference evidence="3 4" key="1">
    <citation type="journal article" date="2015" name="Genome Biol. Evol.">
        <title>Comparative Genomics of a Bacterivorous Green Alga Reveals Evolutionary Causalities and Consequences of Phago-Mixotrophic Mode of Nutrition.</title>
        <authorList>
            <person name="Burns J.A."/>
            <person name="Paasch A."/>
            <person name="Narechania A."/>
            <person name="Kim E."/>
        </authorList>
    </citation>
    <scope>NUCLEOTIDE SEQUENCE [LARGE SCALE GENOMIC DNA]</scope>
    <source>
        <strain evidence="3 4">PLY_AMNH</strain>
    </source>
</reference>
<keyword evidence="4" id="KW-1185">Reference proteome</keyword>
<dbReference type="Pfam" id="PF00078">
    <property type="entry name" value="RVT_1"/>
    <property type="match status" value="1"/>
</dbReference>
<dbReference type="InterPro" id="IPR043502">
    <property type="entry name" value="DNA/RNA_pol_sf"/>
</dbReference>
<evidence type="ECO:0000256" key="1">
    <source>
        <dbReference type="SAM" id="MobiDB-lite"/>
    </source>
</evidence>
<dbReference type="SUPFAM" id="SSF56672">
    <property type="entry name" value="DNA/RNA polymerases"/>
    <property type="match status" value="1"/>
</dbReference>
<dbReference type="PANTHER" id="PTHR33050:SF7">
    <property type="entry name" value="RIBONUCLEASE H"/>
    <property type="match status" value="1"/>
</dbReference>
<feature type="domain" description="Reverse transcriptase" evidence="2">
    <location>
        <begin position="56"/>
        <end position="250"/>
    </location>
</feature>
<comment type="caution">
    <text evidence="3">The sequence shown here is derived from an EMBL/GenBank/DDBJ whole genome shotgun (WGS) entry which is preliminary data.</text>
</comment>
<gene>
    <name evidence="3" type="ORF">CYMTET_47193</name>
</gene>
<evidence type="ECO:0000313" key="4">
    <source>
        <dbReference type="Proteomes" id="UP001190700"/>
    </source>
</evidence>